<gene>
    <name evidence="1" type="ORF">B9479_008020</name>
</gene>
<evidence type="ECO:0000313" key="2">
    <source>
        <dbReference type="Proteomes" id="UP000322245"/>
    </source>
</evidence>
<evidence type="ECO:0000313" key="1">
    <source>
        <dbReference type="EMBL" id="TYJ51408.1"/>
    </source>
</evidence>
<comment type="caution">
    <text evidence="1">The sequence shown here is derived from an EMBL/GenBank/DDBJ whole genome shotgun (WGS) entry which is preliminary data.</text>
</comment>
<name>A0A5D3AL81_9TREE</name>
<proteinExistence type="predicted"/>
<sequence>MSTTSNADGDAANETVDTKTKKEYKIHPFYRFGNVHFITTDDVIFSCDLDRLTEMSSFFRDLSEIPQPPGKCATTNQMSSQDLHNKLAQLSTEEHGDIAKHTDAAVVFPECGSKVLEPWLTLILLAETISLNLKIPLEEYKQLYTLVDKYGCDDRMVESLHSQILFLVDKFSAMEIFIFASEVDDKVLGKKVLEFTTCDSFFAGGFHGRIRRLQSTWGLAVYQAVFNAEPDFKNSTYYNFNAYHWKRDLSVSLFGDVKL</sequence>
<accession>A0A5D3AL81</accession>
<organism evidence="1 2">
    <name type="scientific">Cryptococcus floricola</name>
    <dbReference type="NCBI Taxonomy" id="2591691"/>
    <lineage>
        <taxon>Eukaryota</taxon>
        <taxon>Fungi</taxon>
        <taxon>Dikarya</taxon>
        <taxon>Basidiomycota</taxon>
        <taxon>Agaricomycotina</taxon>
        <taxon>Tremellomycetes</taxon>
        <taxon>Tremellales</taxon>
        <taxon>Cryptococcaceae</taxon>
        <taxon>Cryptococcus</taxon>
    </lineage>
</organism>
<protein>
    <submittedName>
        <fullName evidence="1">Uncharacterized protein</fullName>
    </submittedName>
</protein>
<dbReference type="AlphaFoldDB" id="A0A5D3AL81"/>
<dbReference type="Proteomes" id="UP000322245">
    <property type="component" value="Unassembled WGS sequence"/>
</dbReference>
<keyword evidence="2" id="KW-1185">Reference proteome</keyword>
<dbReference type="EMBL" id="NIDF01000247">
    <property type="protein sequence ID" value="TYJ51408.1"/>
    <property type="molecule type" value="Genomic_DNA"/>
</dbReference>
<reference evidence="1 2" key="1">
    <citation type="submission" date="2017-05" db="EMBL/GenBank/DDBJ databases">
        <title>The Genome Sequence of Tsuchiyaea wingfieldii DSM 27421.</title>
        <authorList>
            <person name="Cuomo C."/>
            <person name="Passer A."/>
            <person name="Billmyre B."/>
            <person name="Heitman J."/>
        </authorList>
    </citation>
    <scope>NUCLEOTIDE SEQUENCE [LARGE SCALE GENOMIC DNA]</scope>
    <source>
        <strain evidence="1 2">DSM 27421</strain>
    </source>
</reference>